<keyword evidence="3" id="KW-1185">Reference proteome</keyword>
<organism evidence="2 3">
    <name type="scientific">Fusarium austroafricanum</name>
    <dbReference type="NCBI Taxonomy" id="2364996"/>
    <lineage>
        <taxon>Eukaryota</taxon>
        <taxon>Fungi</taxon>
        <taxon>Dikarya</taxon>
        <taxon>Ascomycota</taxon>
        <taxon>Pezizomycotina</taxon>
        <taxon>Sordariomycetes</taxon>
        <taxon>Hypocreomycetidae</taxon>
        <taxon>Hypocreales</taxon>
        <taxon>Nectriaceae</taxon>
        <taxon>Fusarium</taxon>
        <taxon>Fusarium concolor species complex</taxon>
    </lineage>
</organism>
<dbReference type="AlphaFoldDB" id="A0A8H4NQF6"/>
<feature type="region of interest" description="Disordered" evidence="1">
    <location>
        <begin position="1"/>
        <end position="56"/>
    </location>
</feature>
<evidence type="ECO:0008006" key="4">
    <source>
        <dbReference type="Google" id="ProtNLM"/>
    </source>
</evidence>
<gene>
    <name evidence="2" type="ORF">F53441_12349</name>
</gene>
<dbReference type="PANTHER" id="PTHR38166:SF1">
    <property type="entry name" value="C2H2-TYPE DOMAIN-CONTAINING PROTEIN"/>
    <property type="match status" value="1"/>
</dbReference>
<reference evidence="2" key="1">
    <citation type="submission" date="2020-01" db="EMBL/GenBank/DDBJ databases">
        <title>Identification and distribution of gene clusters putatively required for synthesis of sphingolipid metabolism inhibitors in phylogenetically diverse species of the filamentous fungus Fusarium.</title>
        <authorList>
            <person name="Kim H.-S."/>
            <person name="Busman M."/>
            <person name="Brown D.W."/>
            <person name="Divon H."/>
            <person name="Uhlig S."/>
            <person name="Proctor R.H."/>
        </authorList>
    </citation>
    <scope>NUCLEOTIDE SEQUENCE</scope>
    <source>
        <strain evidence="2">NRRL 53441</strain>
    </source>
</reference>
<dbReference type="PANTHER" id="PTHR38166">
    <property type="entry name" value="C2H2-TYPE DOMAIN-CONTAINING PROTEIN-RELATED"/>
    <property type="match status" value="1"/>
</dbReference>
<name>A0A8H4NQF6_9HYPO</name>
<proteinExistence type="predicted"/>
<dbReference type="EMBL" id="JAADJG010000661">
    <property type="protein sequence ID" value="KAF4440401.1"/>
    <property type="molecule type" value="Genomic_DNA"/>
</dbReference>
<feature type="compositionally biased region" description="Basic and acidic residues" evidence="1">
    <location>
        <begin position="128"/>
        <end position="140"/>
    </location>
</feature>
<evidence type="ECO:0000313" key="2">
    <source>
        <dbReference type="EMBL" id="KAF4440401.1"/>
    </source>
</evidence>
<evidence type="ECO:0000256" key="1">
    <source>
        <dbReference type="SAM" id="MobiDB-lite"/>
    </source>
</evidence>
<dbReference type="Proteomes" id="UP000605986">
    <property type="component" value="Unassembled WGS sequence"/>
</dbReference>
<dbReference type="OrthoDB" id="3564303at2759"/>
<evidence type="ECO:0000313" key="3">
    <source>
        <dbReference type="Proteomes" id="UP000605986"/>
    </source>
</evidence>
<feature type="compositionally biased region" description="Basic and acidic residues" evidence="1">
    <location>
        <begin position="46"/>
        <end position="56"/>
    </location>
</feature>
<protein>
    <recommendedName>
        <fullName evidence="4">C2H2-type domain-containing protein</fullName>
    </recommendedName>
</protein>
<accession>A0A8H4NQF6</accession>
<feature type="region of interest" description="Disordered" evidence="1">
    <location>
        <begin position="99"/>
        <end position="162"/>
    </location>
</feature>
<sequence length="425" mass="48115">MSYEDAKPSPLDSHNRITKGRFHPSKDKHTHHDPGFPKKSSTIPSDHMKDKKEHVVKDKNHKDLILHCITDAFKRLNLCDHHHDPAAWKLDLTHGDHYRATPGAASSHKRPSGSPDKPSKSSKKRSEKAKSDGNSYDRAEGSGNGREDDDGPSSGHRFPLPRDAPPASLFACPFYKHDPARYRKCMKIRCSRISDVVQHLERCHLLKEITLGVANEQQPIGPQKTRNPEEITLYCPRCRKEFFRASAHRWRNRHTSLRRCTLATIQESGLMLPSEFEGLKVEMAQAAGTDEKWGKIWSRCFPEIELSTPYVETAVPRLLAEQIIERLLSAYPFILIEPSSVPPPILSQSIVAWALNRIFPGSSANTAEFPVERFVPSGLFPQMSITSSQPMGPDYPGTIPYYSQFSHGLDHAEYDGYYQGFWDTQ</sequence>
<comment type="caution">
    <text evidence="2">The sequence shown here is derived from an EMBL/GenBank/DDBJ whole genome shotgun (WGS) entry which is preliminary data.</text>
</comment>
<feature type="compositionally biased region" description="Basic and acidic residues" evidence="1">
    <location>
        <begin position="24"/>
        <end position="36"/>
    </location>
</feature>